<name>A0ABX0SJ52_9ACTN</name>
<sequence length="254" mass="25907">MTQQTLDFSGKTVVVTGGSTGIGKATAIAFGRAGANVVIASRGDGGDAAAEAVTASGGHGIFVPIDVSREEDLARLVQVTLDEFGRLDVAFNNAGSLPPTGALVEQSIEAWNRTIAVDLTGVFLSMKHEIPAMLAHGGGSIINTSSVAGLIADPGMAPYAAAKHGVIGLTKAAALDYAQQGIRVNAIAPGLVRTPMIDGWLADPAMRETVLSYSPQGRVSEPEEIAGVVLFLASDLASFVNGAVYPIDGGQTAH</sequence>
<dbReference type="Pfam" id="PF13561">
    <property type="entry name" value="adh_short_C2"/>
    <property type="match status" value="1"/>
</dbReference>
<evidence type="ECO:0000256" key="2">
    <source>
        <dbReference type="ARBA" id="ARBA00023002"/>
    </source>
</evidence>
<dbReference type="PRINTS" id="PR00081">
    <property type="entry name" value="GDHRDH"/>
</dbReference>
<organism evidence="4 5">
    <name type="scientific">Brooklawnia cerclae</name>
    <dbReference type="NCBI Taxonomy" id="349934"/>
    <lineage>
        <taxon>Bacteria</taxon>
        <taxon>Bacillati</taxon>
        <taxon>Actinomycetota</taxon>
        <taxon>Actinomycetes</taxon>
        <taxon>Propionibacteriales</taxon>
        <taxon>Propionibacteriaceae</taxon>
        <taxon>Brooklawnia</taxon>
    </lineage>
</organism>
<evidence type="ECO:0000313" key="5">
    <source>
        <dbReference type="Proteomes" id="UP000749311"/>
    </source>
</evidence>
<dbReference type="InterPro" id="IPR002347">
    <property type="entry name" value="SDR_fam"/>
</dbReference>
<comment type="caution">
    <text evidence="4">The sequence shown here is derived from an EMBL/GenBank/DDBJ whole genome shotgun (WGS) entry which is preliminary data.</text>
</comment>
<dbReference type="PROSITE" id="PS00061">
    <property type="entry name" value="ADH_SHORT"/>
    <property type="match status" value="1"/>
</dbReference>
<accession>A0ABX0SJ52</accession>
<dbReference type="Gene3D" id="3.40.50.720">
    <property type="entry name" value="NAD(P)-binding Rossmann-like Domain"/>
    <property type="match status" value="1"/>
</dbReference>
<comment type="similarity">
    <text evidence="1">Belongs to the short-chain dehydrogenases/reductases (SDR) family.</text>
</comment>
<dbReference type="PANTHER" id="PTHR24321:SF11">
    <property type="entry name" value="BLR0893 PROTEIN"/>
    <property type="match status" value="1"/>
</dbReference>
<proteinExistence type="inferred from homology"/>
<dbReference type="PRINTS" id="PR00080">
    <property type="entry name" value="SDRFAMILY"/>
</dbReference>
<dbReference type="InterPro" id="IPR036291">
    <property type="entry name" value="NAD(P)-bd_dom_sf"/>
</dbReference>
<dbReference type="NCBIfam" id="NF005559">
    <property type="entry name" value="PRK07231.1"/>
    <property type="match status" value="1"/>
</dbReference>
<dbReference type="PANTHER" id="PTHR24321">
    <property type="entry name" value="DEHYDROGENASES, SHORT CHAIN"/>
    <property type="match status" value="1"/>
</dbReference>
<reference evidence="4 5" key="1">
    <citation type="submission" date="2020-02" db="EMBL/GenBank/DDBJ databases">
        <title>Sequencing the genomes of 1000 actinobacteria strains.</title>
        <authorList>
            <person name="Klenk H.-P."/>
        </authorList>
    </citation>
    <scope>NUCLEOTIDE SEQUENCE [LARGE SCALE GENOMIC DNA]</scope>
    <source>
        <strain evidence="4 5">DSM 19609</strain>
    </source>
</reference>
<keyword evidence="2" id="KW-0560">Oxidoreductase</keyword>
<dbReference type="SUPFAM" id="SSF51735">
    <property type="entry name" value="NAD(P)-binding Rossmann-fold domains"/>
    <property type="match status" value="1"/>
</dbReference>
<feature type="domain" description="Ketoreductase" evidence="3">
    <location>
        <begin position="11"/>
        <end position="190"/>
    </location>
</feature>
<gene>
    <name evidence="4" type="ORF">FB473_001427</name>
</gene>
<evidence type="ECO:0000259" key="3">
    <source>
        <dbReference type="SMART" id="SM00822"/>
    </source>
</evidence>
<evidence type="ECO:0000313" key="4">
    <source>
        <dbReference type="EMBL" id="NIH56782.1"/>
    </source>
</evidence>
<dbReference type="EMBL" id="JAAMOZ010000001">
    <property type="protein sequence ID" value="NIH56782.1"/>
    <property type="molecule type" value="Genomic_DNA"/>
</dbReference>
<dbReference type="SMART" id="SM00822">
    <property type="entry name" value="PKS_KR"/>
    <property type="match status" value="1"/>
</dbReference>
<evidence type="ECO:0000256" key="1">
    <source>
        <dbReference type="ARBA" id="ARBA00006484"/>
    </source>
</evidence>
<keyword evidence="5" id="KW-1185">Reference proteome</keyword>
<dbReference type="InterPro" id="IPR057326">
    <property type="entry name" value="KR_dom"/>
</dbReference>
<dbReference type="CDD" id="cd05233">
    <property type="entry name" value="SDR_c"/>
    <property type="match status" value="1"/>
</dbReference>
<dbReference type="Proteomes" id="UP000749311">
    <property type="component" value="Unassembled WGS sequence"/>
</dbReference>
<protein>
    <submittedName>
        <fullName evidence="4">NAD(P)-dependent dehydrogenase (Short-subunit alcohol dehydrogenase family)</fullName>
    </submittedName>
</protein>
<dbReference type="RefSeq" id="WP_208390468.1">
    <property type="nucleotide sequence ID" value="NZ_BAAAOO010000015.1"/>
</dbReference>
<dbReference type="InterPro" id="IPR020904">
    <property type="entry name" value="Sc_DH/Rdtase_CS"/>
</dbReference>